<feature type="signal peptide" evidence="1">
    <location>
        <begin position="1"/>
        <end position="17"/>
    </location>
</feature>
<organism evidence="2 3">
    <name type="scientific">Caenorhabditis angaria</name>
    <dbReference type="NCBI Taxonomy" id="860376"/>
    <lineage>
        <taxon>Eukaryota</taxon>
        <taxon>Metazoa</taxon>
        <taxon>Ecdysozoa</taxon>
        <taxon>Nematoda</taxon>
        <taxon>Chromadorea</taxon>
        <taxon>Rhabditida</taxon>
        <taxon>Rhabditina</taxon>
        <taxon>Rhabditomorpha</taxon>
        <taxon>Rhabditoidea</taxon>
        <taxon>Rhabditidae</taxon>
        <taxon>Peloderinae</taxon>
        <taxon>Caenorhabditis</taxon>
    </lineage>
</organism>
<protein>
    <recommendedName>
        <fullName evidence="4">Secreted protein</fullName>
    </recommendedName>
</protein>
<feature type="chain" id="PRO_5040497774" description="Secreted protein" evidence="1">
    <location>
        <begin position="18"/>
        <end position="80"/>
    </location>
</feature>
<dbReference type="EMBL" id="CANHGI010000004">
    <property type="protein sequence ID" value="CAI5447290.1"/>
    <property type="molecule type" value="Genomic_DNA"/>
</dbReference>
<dbReference type="AlphaFoldDB" id="A0A9P1ILJ3"/>
<comment type="caution">
    <text evidence="2">The sequence shown here is derived from an EMBL/GenBank/DDBJ whole genome shotgun (WGS) entry which is preliminary data.</text>
</comment>
<accession>A0A9P1ILJ3</accession>
<proteinExistence type="predicted"/>
<sequence>MYSLLLISMILLKFAFSNIFNDLSSYARYQATCDSPDLIKCDDFWHSHVECLKAVTGEFCCVCVEKGSSMRHKSYYEVYN</sequence>
<gene>
    <name evidence="2" type="ORF">CAMP_LOCUS9927</name>
</gene>
<evidence type="ECO:0000313" key="3">
    <source>
        <dbReference type="Proteomes" id="UP001152747"/>
    </source>
</evidence>
<evidence type="ECO:0000313" key="2">
    <source>
        <dbReference type="EMBL" id="CAI5447290.1"/>
    </source>
</evidence>
<keyword evidence="3" id="KW-1185">Reference proteome</keyword>
<keyword evidence="1" id="KW-0732">Signal</keyword>
<evidence type="ECO:0000256" key="1">
    <source>
        <dbReference type="SAM" id="SignalP"/>
    </source>
</evidence>
<reference evidence="2" key="1">
    <citation type="submission" date="2022-11" db="EMBL/GenBank/DDBJ databases">
        <authorList>
            <person name="Kikuchi T."/>
        </authorList>
    </citation>
    <scope>NUCLEOTIDE SEQUENCE</scope>
    <source>
        <strain evidence="2">PS1010</strain>
    </source>
</reference>
<evidence type="ECO:0008006" key="4">
    <source>
        <dbReference type="Google" id="ProtNLM"/>
    </source>
</evidence>
<name>A0A9P1ILJ3_9PELO</name>
<dbReference type="Proteomes" id="UP001152747">
    <property type="component" value="Unassembled WGS sequence"/>
</dbReference>